<evidence type="ECO:0000259" key="1">
    <source>
        <dbReference type="PROSITE" id="PS51186"/>
    </source>
</evidence>
<dbReference type="RefSeq" id="WP_161810513.1">
    <property type="nucleotide sequence ID" value="NZ_BLJN01000001.1"/>
</dbReference>
<dbReference type="Pfam" id="PF00583">
    <property type="entry name" value="Acetyltransf_1"/>
    <property type="match status" value="1"/>
</dbReference>
<reference evidence="3" key="1">
    <citation type="submission" date="2020-01" db="EMBL/GenBank/DDBJ databases">
        <title>'Steroidobacter agaridevorans' sp. nov., agar-degrading bacteria isolated from rhizosphere soils.</title>
        <authorList>
            <person name="Ikenaga M."/>
            <person name="Kataoka M."/>
            <person name="Murouchi A."/>
            <person name="Katsuragi S."/>
            <person name="Sakai M."/>
        </authorList>
    </citation>
    <scope>NUCLEOTIDE SEQUENCE [LARGE SCALE GENOMIC DNA]</scope>
    <source>
        <strain evidence="3">YU21-B</strain>
    </source>
</reference>
<proteinExistence type="predicted"/>
<evidence type="ECO:0000313" key="2">
    <source>
        <dbReference type="EMBL" id="GFE78640.1"/>
    </source>
</evidence>
<dbReference type="InterPro" id="IPR000182">
    <property type="entry name" value="GNAT_dom"/>
</dbReference>
<sequence length="173" mass="20159">MSVTVREMLLEEVGLVIDYFHESSAEHLELLGVDPTRLPGRVQWRQLYETDFGQPIERRRSMLLLWEIDGRPIGFSSVDKIVYGKEAYMHLHIVDSGQRQSGYGVACVRESVDIYFDRLRLERLYCEPNAFNVAPNRTLQKAGFQYVKTHRTVPGPLNFHQPVTRWVYKRFAG</sequence>
<organism evidence="2 3">
    <name type="scientific">Steroidobacter agaridevorans</name>
    <dbReference type="NCBI Taxonomy" id="2695856"/>
    <lineage>
        <taxon>Bacteria</taxon>
        <taxon>Pseudomonadati</taxon>
        <taxon>Pseudomonadota</taxon>
        <taxon>Gammaproteobacteria</taxon>
        <taxon>Steroidobacterales</taxon>
        <taxon>Steroidobacteraceae</taxon>
        <taxon>Steroidobacter</taxon>
    </lineage>
</organism>
<dbReference type="Gene3D" id="3.40.630.30">
    <property type="match status" value="1"/>
</dbReference>
<protein>
    <recommendedName>
        <fullName evidence="1">N-acetyltransferase domain-containing protein</fullName>
    </recommendedName>
</protein>
<gene>
    <name evidence="2" type="ORF">GCM10011487_06400</name>
</gene>
<name>A0A829Y615_9GAMM</name>
<dbReference type="GO" id="GO:0016747">
    <property type="term" value="F:acyltransferase activity, transferring groups other than amino-acyl groups"/>
    <property type="evidence" value="ECO:0007669"/>
    <property type="project" value="InterPro"/>
</dbReference>
<feature type="domain" description="N-acetyltransferase" evidence="1">
    <location>
        <begin position="15"/>
        <end position="168"/>
    </location>
</feature>
<dbReference type="InterPro" id="IPR016181">
    <property type="entry name" value="Acyl_CoA_acyltransferase"/>
</dbReference>
<dbReference type="Proteomes" id="UP000445000">
    <property type="component" value="Unassembled WGS sequence"/>
</dbReference>
<keyword evidence="3" id="KW-1185">Reference proteome</keyword>
<dbReference type="SUPFAM" id="SSF55729">
    <property type="entry name" value="Acyl-CoA N-acyltransferases (Nat)"/>
    <property type="match status" value="1"/>
</dbReference>
<comment type="caution">
    <text evidence="2">The sequence shown here is derived from an EMBL/GenBank/DDBJ whole genome shotgun (WGS) entry which is preliminary data.</text>
</comment>
<dbReference type="PROSITE" id="PS51186">
    <property type="entry name" value="GNAT"/>
    <property type="match status" value="1"/>
</dbReference>
<evidence type="ECO:0000313" key="3">
    <source>
        <dbReference type="Proteomes" id="UP000445000"/>
    </source>
</evidence>
<dbReference type="AlphaFoldDB" id="A0A829Y615"/>
<dbReference type="EMBL" id="BLJN01000001">
    <property type="protein sequence ID" value="GFE78640.1"/>
    <property type="molecule type" value="Genomic_DNA"/>
</dbReference>
<accession>A0A829Y615</accession>